<dbReference type="Pfam" id="PF01221">
    <property type="entry name" value="Dynein_light"/>
    <property type="match status" value="1"/>
</dbReference>
<comment type="subcellular location">
    <subcellularLocation>
        <location evidence="1">Cytoplasm</location>
        <location evidence="1">Cytoskeleton</location>
    </subcellularLocation>
</comment>
<dbReference type="PANTHER" id="PTHR11886">
    <property type="entry name" value="DYNEIN LIGHT CHAIN"/>
    <property type="match status" value="1"/>
</dbReference>
<name>A0AAQ3TPM6_PASNO</name>
<dbReference type="SUPFAM" id="SSF54648">
    <property type="entry name" value="DLC"/>
    <property type="match status" value="2"/>
</dbReference>
<accession>A0AAQ3TPM6</accession>
<keyword evidence="1" id="KW-0505">Motor protein</keyword>
<dbReference type="EMBL" id="CP144749">
    <property type="protein sequence ID" value="WVZ76954.1"/>
    <property type="molecule type" value="Genomic_DNA"/>
</dbReference>
<reference evidence="2 3" key="1">
    <citation type="submission" date="2024-02" db="EMBL/GenBank/DDBJ databases">
        <title>High-quality chromosome-scale genome assembly of Pensacola bahiagrass (Paspalum notatum Flugge var. saurae).</title>
        <authorList>
            <person name="Vega J.M."/>
            <person name="Podio M."/>
            <person name="Orjuela J."/>
            <person name="Siena L.A."/>
            <person name="Pessino S.C."/>
            <person name="Combes M.C."/>
            <person name="Mariac C."/>
            <person name="Albertini E."/>
            <person name="Pupilli F."/>
            <person name="Ortiz J.P.A."/>
            <person name="Leblanc O."/>
        </authorList>
    </citation>
    <scope>NUCLEOTIDE SEQUENCE [LARGE SCALE GENOMIC DNA]</scope>
    <source>
        <strain evidence="2">R1</strain>
        <tissue evidence="2">Leaf</tissue>
    </source>
</reference>
<dbReference type="InterPro" id="IPR001372">
    <property type="entry name" value="Dynein_light_chain_typ-1/2"/>
</dbReference>
<comment type="similarity">
    <text evidence="1">Belongs to the dynein light chain family.</text>
</comment>
<sequence length="123" mass="13369">MLEGKARVQDTDMPARMQAAATSAASRALDLFDVADCRGIAAHIKTARPRRPPPPPPLSPSPFLAFWIDEFDKRYGVGWQCVVGANFGCFFTHTSGTFIYFSLERLSFLLFKAAADAVAVAAS</sequence>
<proteinExistence type="inferred from homology"/>
<dbReference type="GO" id="GO:0005874">
    <property type="term" value="C:microtubule"/>
    <property type="evidence" value="ECO:0007669"/>
    <property type="project" value="UniProtKB-KW"/>
</dbReference>
<dbReference type="Proteomes" id="UP001341281">
    <property type="component" value="Chromosome 05"/>
</dbReference>
<evidence type="ECO:0000313" key="3">
    <source>
        <dbReference type="Proteomes" id="UP001341281"/>
    </source>
</evidence>
<dbReference type="PANTHER" id="PTHR11886:SF78">
    <property type="entry name" value="DYNEIN LIGHT CHAIN"/>
    <property type="match status" value="1"/>
</dbReference>
<dbReference type="GO" id="GO:0007017">
    <property type="term" value="P:microtubule-based process"/>
    <property type="evidence" value="ECO:0007669"/>
    <property type="project" value="InterPro"/>
</dbReference>
<keyword evidence="1" id="KW-0493">Microtubule</keyword>
<dbReference type="GO" id="GO:0005868">
    <property type="term" value="C:cytoplasmic dynein complex"/>
    <property type="evidence" value="ECO:0007669"/>
    <property type="project" value="TreeGrafter"/>
</dbReference>
<keyword evidence="1" id="KW-0243">Dynein</keyword>
<dbReference type="InterPro" id="IPR037177">
    <property type="entry name" value="DLC_sf"/>
</dbReference>
<organism evidence="2 3">
    <name type="scientific">Paspalum notatum var. saurae</name>
    <dbReference type="NCBI Taxonomy" id="547442"/>
    <lineage>
        <taxon>Eukaryota</taxon>
        <taxon>Viridiplantae</taxon>
        <taxon>Streptophyta</taxon>
        <taxon>Embryophyta</taxon>
        <taxon>Tracheophyta</taxon>
        <taxon>Spermatophyta</taxon>
        <taxon>Magnoliopsida</taxon>
        <taxon>Liliopsida</taxon>
        <taxon>Poales</taxon>
        <taxon>Poaceae</taxon>
        <taxon>PACMAD clade</taxon>
        <taxon>Panicoideae</taxon>
        <taxon>Andropogonodae</taxon>
        <taxon>Paspaleae</taxon>
        <taxon>Paspalinae</taxon>
        <taxon>Paspalum</taxon>
    </lineage>
</organism>
<evidence type="ECO:0000256" key="1">
    <source>
        <dbReference type="RuleBase" id="RU365010"/>
    </source>
</evidence>
<keyword evidence="3" id="KW-1185">Reference proteome</keyword>
<dbReference type="SMART" id="SM01375">
    <property type="entry name" value="Dynein_light"/>
    <property type="match status" value="1"/>
</dbReference>
<keyword evidence="1" id="KW-0206">Cytoskeleton</keyword>
<dbReference type="FunFam" id="3.30.740.10:FF:000004">
    <property type="entry name" value="Dynein light chain"/>
    <property type="match status" value="1"/>
</dbReference>
<keyword evidence="1" id="KW-0963">Cytoplasm</keyword>
<dbReference type="AlphaFoldDB" id="A0AAQ3TPM6"/>
<gene>
    <name evidence="2" type="ORF">U9M48_024863</name>
</gene>
<evidence type="ECO:0000313" key="2">
    <source>
        <dbReference type="EMBL" id="WVZ76954.1"/>
    </source>
</evidence>
<protein>
    <recommendedName>
        <fullName evidence="1">Dynein light chain</fullName>
    </recommendedName>
</protein>
<dbReference type="Gene3D" id="3.30.740.10">
    <property type="entry name" value="Protein Inhibitor Of Neuronal Nitric Oxide Synthase"/>
    <property type="match status" value="1"/>
</dbReference>
<dbReference type="GO" id="GO:0045505">
    <property type="term" value="F:dynein intermediate chain binding"/>
    <property type="evidence" value="ECO:0007669"/>
    <property type="project" value="TreeGrafter"/>
</dbReference>